<evidence type="ECO:0000256" key="9">
    <source>
        <dbReference type="HAMAP-Rule" id="MF_01446"/>
    </source>
</evidence>
<feature type="binding site" evidence="9">
    <location>
        <position position="174"/>
    </location>
    <ligand>
        <name>substrate</name>
    </ligand>
</feature>
<comment type="caution">
    <text evidence="11">The sequence shown here is derived from an EMBL/GenBank/DDBJ whole genome shotgun (WGS) entry which is preliminary data.</text>
</comment>
<comment type="function">
    <text evidence="9">Required for the formation of a threonylcarbamoyl group on adenosine at position 37 (t(6)A37) in tRNAs that read codons beginning with adenine. Is probably involved in the transfer of the threonylcarbamoyl moiety of threonylcarbamoyl-AMP (TC-AMP) to the N6 group of A37.</text>
</comment>
<dbReference type="NCBIfam" id="NF007174">
    <property type="entry name" value="PRK09605.1"/>
    <property type="match status" value="1"/>
</dbReference>
<keyword evidence="7 9" id="KW-0012">Acyltransferase</keyword>
<dbReference type="InterPro" id="IPR034680">
    <property type="entry name" value="Kae1_archaea_euk"/>
</dbReference>
<feature type="binding site" evidence="9">
    <location>
        <position position="161"/>
    </location>
    <ligand>
        <name>substrate</name>
    </ligand>
</feature>
<dbReference type="FunFam" id="3.30.420.40:FF:000038">
    <property type="entry name" value="Probable tRNA N6-adenosine threonylcarbamoyltransferase"/>
    <property type="match status" value="1"/>
</dbReference>
<keyword evidence="2 9" id="KW-0963">Cytoplasm</keyword>
<dbReference type="Proteomes" id="UP000226712">
    <property type="component" value="Unassembled WGS sequence"/>
</dbReference>
<feature type="binding site" evidence="9">
    <location>
        <position position="112"/>
    </location>
    <ligand>
        <name>Fe cation</name>
        <dbReference type="ChEBI" id="CHEBI:24875"/>
    </ligand>
</feature>
<organism evidence="11 12">
    <name type="scientific">Candidatus Iainarchaeum sp</name>
    <dbReference type="NCBI Taxonomy" id="3101447"/>
    <lineage>
        <taxon>Archaea</taxon>
        <taxon>Candidatus Iainarchaeota</taxon>
        <taxon>Candidatus Iainarchaeia</taxon>
        <taxon>Candidatus Iainarchaeales</taxon>
        <taxon>Candidatus Iainarchaeaceae</taxon>
        <taxon>Candidatus Iainarchaeum</taxon>
    </lineage>
</organism>
<evidence type="ECO:0000256" key="3">
    <source>
        <dbReference type="ARBA" id="ARBA00022679"/>
    </source>
</evidence>
<feature type="binding site" evidence="9">
    <location>
        <position position="178"/>
    </location>
    <ligand>
        <name>substrate</name>
    </ligand>
</feature>
<dbReference type="PRINTS" id="PR00789">
    <property type="entry name" value="OSIALOPTASE"/>
</dbReference>
<accession>A0A2D6LPG4</accession>
<feature type="binding site" evidence="9">
    <location>
        <position position="257"/>
    </location>
    <ligand>
        <name>substrate</name>
    </ligand>
</feature>
<dbReference type="NCBIfam" id="TIGR03722">
    <property type="entry name" value="arch_KAE1"/>
    <property type="match status" value="1"/>
</dbReference>
<evidence type="ECO:0000259" key="10">
    <source>
        <dbReference type="Pfam" id="PF00814"/>
    </source>
</evidence>
<evidence type="ECO:0000313" key="11">
    <source>
        <dbReference type="EMBL" id="MAG17984.1"/>
    </source>
</evidence>
<sequence length="325" mass="35388">MICLGIESTAHTAGIGIMNEKGDVLANERDTFTTEEGGMIPRELAEHHVEKFPQVLKNAFEKAKISWGEIDCISYSAGPGMGPALSTGATLARMLSLLHNKPLVAVNHCVAHIEIGKQTTGCEDPLVVYASGGNSQIIGYETGKYRVYGETLDIGVGNLLDSFGRQMGLGFPAGPIIDKMYFEGKNYIELPYSVKGMDLNFSGVLTSAKQKIGKEDKTDLAYSLMHTGFAMLTEVTERALAHTEKKEVLLVGGVAASKALQKMIGEMCEDRGIKMFVCPVPLAIDNGAMIAWTGLIMFKKGRTTEIEKATTNQRFRTDLEKINWV</sequence>
<comment type="catalytic activity">
    <reaction evidence="8 9">
        <text>L-threonylcarbamoyladenylate + adenosine(37) in tRNA = N(6)-L-threonylcarbamoyladenosine(37) in tRNA + AMP + H(+)</text>
        <dbReference type="Rhea" id="RHEA:37059"/>
        <dbReference type="Rhea" id="RHEA-COMP:10162"/>
        <dbReference type="Rhea" id="RHEA-COMP:10163"/>
        <dbReference type="ChEBI" id="CHEBI:15378"/>
        <dbReference type="ChEBI" id="CHEBI:73682"/>
        <dbReference type="ChEBI" id="CHEBI:74411"/>
        <dbReference type="ChEBI" id="CHEBI:74418"/>
        <dbReference type="ChEBI" id="CHEBI:456215"/>
        <dbReference type="EC" id="2.3.1.234"/>
    </reaction>
</comment>
<evidence type="ECO:0000256" key="7">
    <source>
        <dbReference type="ARBA" id="ARBA00023315"/>
    </source>
</evidence>
<dbReference type="Gene3D" id="3.30.420.40">
    <property type="match status" value="2"/>
</dbReference>
<comment type="cofactor">
    <cofactor evidence="9">
        <name>Fe(2+)</name>
        <dbReference type="ChEBI" id="CHEBI:29033"/>
    </cofactor>
    <text evidence="9">Binds 1 Fe(2+) ion per subunit.</text>
</comment>
<evidence type="ECO:0000256" key="6">
    <source>
        <dbReference type="ARBA" id="ARBA00023004"/>
    </source>
</evidence>
<feature type="binding site" evidence="9">
    <location>
        <begin position="129"/>
        <end position="133"/>
    </location>
    <ligand>
        <name>substrate</name>
    </ligand>
</feature>
<keyword evidence="3 9" id="KW-0808">Transferase</keyword>
<feature type="binding site" evidence="9">
    <location>
        <position position="108"/>
    </location>
    <ligand>
        <name>Fe cation</name>
        <dbReference type="ChEBI" id="CHEBI:24875"/>
    </ligand>
</feature>
<dbReference type="GO" id="GO:0000408">
    <property type="term" value="C:EKC/KEOPS complex"/>
    <property type="evidence" value="ECO:0007669"/>
    <property type="project" value="InterPro"/>
</dbReference>
<dbReference type="NCBIfam" id="TIGR00329">
    <property type="entry name" value="gcp_kae1"/>
    <property type="match status" value="1"/>
</dbReference>
<keyword evidence="5 9" id="KW-0479">Metal-binding</keyword>
<gene>
    <name evidence="9" type="primary">kae1</name>
    <name evidence="11" type="ORF">CL944_00750</name>
</gene>
<keyword evidence="4 9" id="KW-0819">tRNA processing</keyword>
<keyword evidence="6 9" id="KW-0408">Iron</keyword>
<evidence type="ECO:0000313" key="12">
    <source>
        <dbReference type="Proteomes" id="UP000226712"/>
    </source>
</evidence>
<evidence type="ECO:0000256" key="5">
    <source>
        <dbReference type="ARBA" id="ARBA00022723"/>
    </source>
</evidence>
<dbReference type="Pfam" id="PF00814">
    <property type="entry name" value="TsaD"/>
    <property type="match status" value="1"/>
</dbReference>
<name>A0A2D6LPG4_9ARCH</name>
<dbReference type="EC" id="2.3.1.234" evidence="9"/>
<dbReference type="InterPro" id="IPR000905">
    <property type="entry name" value="Gcp-like_dom"/>
</dbReference>
<evidence type="ECO:0000256" key="1">
    <source>
        <dbReference type="ARBA" id="ARBA00004496"/>
    </source>
</evidence>
<dbReference type="GO" id="GO:0005506">
    <property type="term" value="F:iron ion binding"/>
    <property type="evidence" value="ECO:0007669"/>
    <property type="project" value="UniProtKB-UniRule"/>
</dbReference>
<feature type="binding site" evidence="9">
    <location>
        <position position="129"/>
    </location>
    <ligand>
        <name>Fe cation</name>
        <dbReference type="ChEBI" id="CHEBI:24875"/>
    </ligand>
</feature>
<dbReference type="PANTHER" id="PTHR11735:SF14">
    <property type="entry name" value="TRNA N6-ADENOSINE THREONYLCARBAMOYLTRANSFERASE"/>
    <property type="match status" value="1"/>
</dbReference>
<dbReference type="SUPFAM" id="SSF53067">
    <property type="entry name" value="Actin-like ATPase domain"/>
    <property type="match status" value="1"/>
</dbReference>
<evidence type="ECO:0000256" key="8">
    <source>
        <dbReference type="ARBA" id="ARBA00048117"/>
    </source>
</evidence>
<protein>
    <recommendedName>
        <fullName evidence="9">tRNA N6-adenosine threonylcarbamoyltransferase</fullName>
        <ecNumber evidence="9">2.3.1.234</ecNumber>
    </recommendedName>
    <alternativeName>
        <fullName evidence="9">N6-L-threonylcarbamoyladenine synthase</fullName>
        <shortName evidence="9">t(6)A synthase</shortName>
    </alternativeName>
    <alternativeName>
        <fullName evidence="9">t(6)A37 threonylcarbamoyladenosine biosynthesis protein Kae1</fullName>
    </alternativeName>
    <alternativeName>
        <fullName evidence="9">tRNA threonylcarbamoyladenosine biosynthesis protein Kae1</fullName>
    </alternativeName>
</protein>
<comment type="similarity">
    <text evidence="9">Belongs to the KAE1 / TsaD family.</text>
</comment>
<dbReference type="GO" id="GO:0005737">
    <property type="term" value="C:cytoplasm"/>
    <property type="evidence" value="ECO:0007669"/>
    <property type="project" value="UniProtKB-SubCell"/>
</dbReference>
<dbReference type="EMBL" id="NZBD01000004">
    <property type="protein sequence ID" value="MAG17984.1"/>
    <property type="molecule type" value="Genomic_DNA"/>
</dbReference>
<dbReference type="HAMAP" id="MF_01446">
    <property type="entry name" value="Kae1"/>
    <property type="match status" value="1"/>
</dbReference>
<feature type="domain" description="Gcp-like" evidence="10">
    <location>
        <begin position="27"/>
        <end position="292"/>
    </location>
</feature>
<dbReference type="PANTHER" id="PTHR11735">
    <property type="entry name" value="TRNA N6-ADENOSINE THREONYLCARBAMOYLTRANSFERASE"/>
    <property type="match status" value="1"/>
</dbReference>
<dbReference type="GO" id="GO:0002949">
    <property type="term" value="P:tRNA threonylcarbamoyladenosine modification"/>
    <property type="evidence" value="ECO:0007669"/>
    <property type="project" value="UniProtKB-UniRule"/>
</dbReference>
<evidence type="ECO:0000256" key="2">
    <source>
        <dbReference type="ARBA" id="ARBA00022490"/>
    </source>
</evidence>
<evidence type="ECO:0000256" key="4">
    <source>
        <dbReference type="ARBA" id="ARBA00022694"/>
    </source>
</evidence>
<proteinExistence type="inferred from homology"/>
<comment type="subcellular location">
    <subcellularLocation>
        <location evidence="1 9">Cytoplasm</location>
    </subcellularLocation>
</comment>
<feature type="binding site" evidence="9">
    <location>
        <position position="285"/>
    </location>
    <ligand>
        <name>Fe cation</name>
        <dbReference type="ChEBI" id="CHEBI:24875"/>
    </ligand>
</feature>
<reference evidence="12" key="1">
    <citation type="submission" date="2017-09" db="EMBL/GenBank/DDBJ databases">
        <title>The Reconstruction of 2,631 Draft Metagenome-Assembled Genomes from the Global Oceans.</title>
        <authorList>
            <person name="Tully B.J."/>
            <person name="Graham E.D."/>
            <person name="Heidelberg J.F."/>
        </authorList>
    </citation>
    <scope>NUCLEOTIDE SEQUENCE [LARGE SCALE GENOMIC DNA]</scope>
</reference>
<dbReference type="AlphaFoldDB" id="A0A2D6LPG4"/>
<dbReference type="GO" id="GO:0061711">
    <property type="term" value="F:tRNA N(6)-L-threonylcarbamoyladenine synthase activity"/>
    <property type="evidence" value="ECO:0007669"/>
    <property type="project" value="UniProtKB-EC"/>
</dbReference>
<dbReference type="InterPro" id="IPR017861">
    <property type="entry name" value="KAE1/TsaD"/>
</dbReference>
<dbReference type="InterPro" id="IPR043129">
    <property type="entry name" value="ATPase_NBD"/>
</dbReference>